<protein>
    <submittedName>
        <fullName evidence="1">Uncharacterized protein</fullName>
    </submittedName>
</protein>
<evidence type="ECO:0000313" key="1">
    <source>
        <dbReference type="EMBL" id="KAL3815306.1"/>
    </source>
</evidence>
<evidence type="ECO:0000313" key="2">
    <source>
        <dbReference type="Proteomes" id="UP001530377"/>
    </source>
</evidence>
<name>A0ABD3RU62_9STRA</name>
<dbReference type="AlphaFoldDB" id="A0ABD3RU62"/>
<dbReference type="Proteomes" id="UP001530377">
    <property type="component" value="Unassembled WGS sequence"/>
</dbReference>
<gene>
    <name evidence="1" type="ORF">ACHAXA_006808</name>
</gene>
<reference evidence="1 2" key="1">
    <citation type="submission" date="2024-10" db="EMBL/GenBank/DDBJ databases">
        <title>Updated reference genomes for cyclostephanoid diatoms.</title>
        <authorList>
            <person name="Roberts W.R."/>
            <person name="Alverson A.J."/>
        </authorList>
    </citation>
    <scope>NUCLEOTIDE SEQUENCE [LARGE SCALE GENOMIC DNA]</scope>
    <source>
        <strain evidence="1 2">AJA228-03</strain>
    </source>
</reference>
<accession>A0ABD3RU62</accession>
<dbReference type="EMBL" id="JALLPB020000205">
    <property type="protein sequence ID" value="KAL3815306.1"/>
    <property type="molecule type" value="Genomic_DNA"/>
</dbReference>
<comment type="caution">
    <text evidence="1">The sequence shown here is derived from an EMBL/GenBank/DDBJ whole genome shotgun (WGS) entry which is preliminary data.</text>
</comment>
<proteinExistence type="predicted"/>
<organism evidence="1 2">
    <name type="scientific">Cyclostephanos tholiformis</name>
    <dbReference type="NCBI Taxonomy" id="382380"/>
    <lineage>
        <taxon>Eukaryota</taxon>
        <taxon>Sar</taxon>
        <taxon>Stramenopiles</taxon>
        <taxon>Ochrophyta</taxon>
        <taxon>Bacillariophyta</taxon>
        <taxon>Coscinodiscophyceae</taxon>
        <taxon>Thalassiosirophycidae</taxon>
        <taxon>Stephanodiscales</taxon>
        <taxon>Stephanodiscaceae</taxon>
        <taxon>Cyclostephanos</taxon>
    </lineage>
</organism>
<keyword evidence="2" id="KW-1185">Reference proteome</keyword>
<sequence>MSWETTSGSSALSILTSSFERELTQRSMGMGDVGTMAVEERAHSPSSNARYLARATFRLRAAYALGSLLRGNRRACRYFVSMGGPDVLVRVALGTLSSVRGPFASMNDGIAVLDYKFASRVLALGEDVVMDVVLHGEDGYDDDDEDDATDVEGGNEASLNASQMVASFATERWCDLTLRMLSPPSDVMGDLTRRSLQQRAMTAVRALAPACRERSRDETWGINDVKRVKSEWNREGSDDELDPVYRKELLDLADEVLREMRE</sequence>